<comment type="caution">
    <text evidence="7">The sequence shown here is derived from an EMBL/GenBank/DDBJ whole genome shotgun (WGS) entry which is preliminary data.</text>
</comment>
<evidence type="ECO:0000313" key="8">
    <source>
        <dbReference type="EMBL" id="CAL6008151.1"/>
    </source>
</evidence>
<feature type="transmembrane region" description="Helical" evidence="6">
    <location>
        <begin position="925"/>
        <end position="951"/>
    </location>
</feature>
<evidence type="ECO:0000256" key="6">
    <source>
        <dbReference type="SAM" id="Phobius"/>
    </source>
</evidence>
<protein>
    <submittedName>
        <fullName evidence="7">Transmembrane domain-containing protein</fullName>
    </submittedName>
    <submittedName>
        <fullName evidence="8">Transmembrane_domain-containing protein</fullName>
    </submittedName>
</protein>
<feature type="transmembrane region" description="Helical" evidence="6">
    <location>
        <begin position="538"/>
        <end position="556"/>
    </location>
</feature>
<dbReference type="EMBL" id="CATOUU010000967">
    <property type="protein sequence ID" value="CAI9963203.1"/>
    <property type="molecule type" value="Genomic_DNA"/>
</dbReference>
<evidence type="ECO:0000256" key="1">
    <source>
        <dbReference type="ARBA" id="ARBA00004651"/>
    </source>
</evidence>
<dbReference type="Proteomes" id="UP001642409">
    <property type="component" value="Unassembled WGS sequence"/>
</dbReference>
<gene>
    <name evidence="8" type="ORF">HINF_LOCUS20977</name>
    <name evidence="7" type="ORF">HINF_LOCUS50848</name>
</gene>
<keyword evidence="2" id="KW-1003">Cell membrane</keyword>
<dbReference type="InterPro" id="IPR051327">
    <property type="entry name" value="MATE_MepA_subfamily"/>
</dbReference>
<proteinExistence type="predicted"/>
<dbReference type="AlphaFoldDB" id="A0AA86QSF9"/>
<feature type="transmembrane region" description="Helical" evidence="6">
    <location>
        <begin position="774"/>
        <end position="797"/>
    </location>
</feature>
<keyword evidence="3 6" id="KW-0812">Transmembrane</keyword>
<feature type="transmembrane region" description="Helical" evidence="6">
    <location>
        <begin position="1077"/>
        <end position="1098"/>
    </location>
</feature>
<dbReference type="PANTHER" id="PTHR43823">
    <property type="entry name" value="SPORULATION PROTEIN YKVU"/>
    <property type="match status" value="1"/>
</dbReference>
<evidence type="ECO:0000256" key="5">
    <source>
        <dbReference type="ARBA" id="ARBA00023136"/>
    </source>
</evidence>
<feature type="transmembrane region" description="Helical" evidence="6">
    <location>
        <begin position="963"/>
        <end position="989"/>
    </location>
</feature>
<feature type="transmembrane region" description="Helical" evidence="6">
    <location>
        <begin position="871"/>
        <end position="888"/>
    </location>
</feature>
<evidence type="ECO:0000256" key="2">
    <source>
        <dbReference type="ARBA" id="ARBA00022475"/>
    </source>
</evidence>
<keyword evidence="4 6" id="KW-1133">Transmembrane helix</keyword>
<evidence type="ECO:0000256" key="4">
    <source>
        <dbReference type="ARBA" id="ARBA00022989"/>
    </source>
</evidence>
<evidence type="ECO:0000256" key="3">
    <source>
        <dbReference type="ARBA" id="ARBA00022692"/>
    </source>
</evidence>
<keyword evidence="5 6" id="KW-0472">Membrane</keyword>
<dbReference type="GO" id="GO:0005886">
    <property type="term" value="C:plasma membrane"/>
    <property type="evidence" value="ECO:0007669"/>
    <property type="project" value="UniProtKB-SubCell"/>
</dbReference>
<dbReference type="PANTHER" id="PTHR43823:SF3">
    <property type="entry name" value="MULTIDRUG EXPORT PROTEIN MEPA"/>
    <property type="match status" value="1"/>
</dbReference>
<keyword evidence="9" id="KW-1185">Reference proteome</keyword>
<accession>A0AA86QSF9</accession>
<feature type="transmembrane region" description="Helical" evidence="6">
    <location>
        <begin position="846"/>
        <end position="864"/>
    </location>
</feature>
<dbReference type="EMBL" id="CAXDID020000057">
    <property type="protein sequence ID" value="CAL6008151.1"/>
    <property type="molecule type" value="Genomic_DNA"/>
</dbReference>
<evidence type="ECO:0000313" key="7">
    <source>
        <dbReference type="EMBL" id="CAI9963203.1"/>
    </source>
</evidence>
<evidence type="ECO:0000313" key="9">
    <source>
        <dbReference type="Proteomes" id="UP001642409"/>
    </source>
</evidence>
<reference evidence="8 9" key="2">
    <citation type="submission" date="2024-07" db="EMBL/GenBank/DDBJ databases">
        <authorList>
            <person name="Akdeniz Z."/>
        </authorList>
    </citation>
    <scope>NUCLEOTIDE SEQUENCE [LARGE SCALE GENOMIC DNA]</scope>
</reference>
<sequence>MAVFNVAFACSITVQYGGLFAFSASGKLVLDRFSATGAFNVPNPSLVNAGSLLAITIRNASAAFFVQNRCVSGSCSMSGLLVAGLDPAFSCSSNAEYCGMRQVLFGDYHQKEIVVDGVAVQARCAVEGVQDFNYSYVRVDESVSGARANSSLFCYRPVFTRMIVSGSYQVTGSGSEVSSGSIFVASPDQLVTLQNSKVVVNFSTSNLVNLQIFINQDQNVILIQNTNITLRFQSDSLLVYQGISKQVQTISIENCVIYYNANNINQFHGLAQTIIAATINYVTIFMQVNGYYAYGMAKSCYSNAQIYNSVIKGQLNAPVTYGIMLEAIGTINLANITFSLKTTGQSTSNCGFIQYISLANMVTTSNITFLGFENTPNIMSQYGYSQSLCQCMANSNLVNGLCYCIDGALPQGNECTCTQYSQLVTSNQGTKSCVCQVAQTTLTNGLCACVDPYQQIVDNRCSCVVGSVCGTRQQYRALIQIHAVVQNTYLVVTVNAVEQFVLSQGIIHAECLLIHHTQTNSVIVLKIQSRLKLTDNNLLVQFISVIVYYLIFNLYFRRVIQVTHIIILYLQTSCVEDLDYLCVIEVIEVKQLHIVQLGLSKHLIICFETRFYQLFILLPHQQMDRQSNIVQSEKSLSQYKPEDIQAQNLINQVVPAIQPIQEEPVIKKAQESVPSVTAVYTMEQYLIDPIVTHLQGLSLNQVFCKIVNSIIYLGIGYYYFYIFGVKAFNYLILQEVLFQISSAISDGLYQVSVCQLAVNLLSSEKLSAQETFSVSILASTILSIIAAIILVFLFPVFQAASGVDSIFKTAFQAQAVMNPLLSCLSSGFHHRYRLENRRFLIFSRQLFSSISHLVFTGLAIFFGGSASSSQIGFIVTQFVFVFWNMLILSGHSMWHIPLFDQFQITPVYFFTVLRDVKTWKPVFKLIVGSISNILCYLSGSVQVLVILNAVLKHNGSGNVSMVYIYFWFGQIGRICSPIGQNLAVLLTVNKGHEEKSRISTGILRAMILGIGGSGVVAVVFIIFYKQILSFFMTAETIEIITNSSNAGEAATFGFIAAVIDTMINTVQNTNIALGRQLVQTIIFVGRLITSVTLVLVINTKIATSDNYLRSLLFCDCAAGATAIASLLVYMFKLQVSQKDVKKKKQKSRRKSIDEELAKAM</sequence>
<feature type="transmembrane region" description="Helical" evidence="6">
    <location>
        <begin position="1001"/>
        <end position="1024"/>
    </location>
</feature>
<feature type="transmembrane region" description="Helical" evidence="6">
    <location>
        <begin position="1110"/>
        <end position="1131"/>
    </location>
</feature>
<name>A0AA86QSF9_9EUKA</name>
<organism evidence="7">
    <name type="scientific">Hexamita inflata</name>
    <dbReference type="NCBI Taxonomy" id="28002"/>
    <lineage>
        <taxon>Eukaryota</taxon>
        <taxon>Metamonada</taxon>
        <taxon>Diplomonadida</taxon>
        <taxon>Hexamitidae</taxon>
        <taxon>Hexamitinae</taxon>
        <taxon>Hexamita</taxon>
    </lineage>
</organism>
<reference evidence="7" key="1">
    <citation type="submission" date="2023-06" db="EMBL/GenBank/DDBJ databases">
        <authorList>
            <person name="Kurt Z."/>
        </authorList>
    </citation>
    <scope>NUCLEOTIDE SEQUENCE</scope>
</reference>
<comment type="subcellular location">
    <subcellularLocation>
        <location evidence="1">Cell membrane</location>
        <topology evidence="1">Multi-pass membrane protein</topology>
    </subcellularLocation>
</comment>